<keyword evidence="2 6" id="KW-0699">rRNA-binding</keyword>
<dbReference type="InterPro" id="IPR001014">
    <property type="entry name" value="Ribosomal_uL23_CS"/>
</dbReference>
<evidence type="ECO:0000256" key="4">
    <source>
        <dbReference type="ARBA" id="ARBA00022980"/>
    </source>
</evidence>
<dbReference type="EMBL" id="CP008921">
    <property type="protein sequence ID" value="AIG42608.1"/>
    <property type="molecule type" value="Genomic_DNA"/>
</dbReference>
<reference evidence="8 9" key="1">
    <citation type="journal article" date="2014" name="Genome Announc.">
        <title>Whole-Genome Sequence of Streptococcus suis Serotype 4 Reference Strain 6407.</title>
        <authorList>
            <person name="Wang K."/>
            <person name="Chen J."/>
            <person name="Yao H."/>
            <person name="Lu C."/>
        </authorList>
    </citation>
    <scope>NUCLEOTIDE SEQUENCE [LARGE SCALE GENOMIC DNA]</scope>
    <source>
        <strain evidence="8">6407</strain>
    </source>
</reference>
<dbReference type="InterPro" id="IPR012678">
    <property type="entry name" value="Ribosomal_uL23/eL15/eS24_sf"/>
</dbReference>
<name>A0A075SFI9_STRSU</name>
<comment type="subunit">
    <text evidence="6">Part of the 50S ribosomal subunit. Contacts protein L29, and trigger factor when it is bound to the ribosome.</text>
</comment>
<dbReference type="NCBIfam" id="NF004363">
    <property type="entry name" value="PRK05738.2-4"/>
    <property type="match status" value="1"/>
</dbReference>
<dbReference type="PANTHER" id="PTHR11620">
    <property type="entry name" value="60S RIBOSOMAL PROTEIN L23A"/>
    <property type="match status" value="1"/>
</dbReference>
<dbReference type="Proteomes" id="UP000028185">
    <property type="component" value="Chromosome"/>
</dbReference>
<comment type="function">
    <text evidence="6">One of the early assembly proteins it binds 23S rRNA. One of the proteins that surrounds the polypeptide exit tunnel on the outside of the ribosome. Forms the main docking site for trigger factor binding to the ribosome.</text>
</comment>
<dbReference type="AlphaFoldDB" id="A0A075SFI9"/>
<dbReference type="InterPro" id="IPR012677">
    <property type="entry name" value="Nucleotide-bd_a/b_plait_sf"/>
</dbReference>
<dbReference type="HOGENOM" id="CLU_037562_3_2_9"/>
<evidence type="ECO:0000256" key="7">
    <source>
        <dbReference type="RuleBase" id="RU003934"/>
    </source>
</evidence>
<evidence type="ECO:0000256" key="5">
    <source>
        <dbReference type="ARBA" id="ARBA00023274"/>
    </source>
</evidence>
<dbReference type="Gene3D" id="3.30.70.330">
    <property type="match status" value="1"/>
</dbReference>
<dbReference type="PROSITE" id="PS00050">
    <property type="entry name" value="RIBOSOMAL_L23"/>
    <property type="match status" value="1"/>
</dbReference>
<proteinExistence type="inferred from homology"/>
<gene>
    <name evidence="6" type="primary">rplW</name>
    <name evidence="8" type="ORF">ID09_00375</name>
</gene>
<dbReference type="GeneID" id="8153247"/>
<dbReference type="GO" id="GO:0003735">
    <property type="term" value="F:structural constituent of ribosome"/>
    <property type="evidence" value="ECO:0007669"/>
    <property type="project" value="InterPro"/>
</dbReference>
<evidence type="ECO:0000256" key="6">
    <source>
        <dbReference type="HAMAP-Rule" id="MF_01369"/>
    </source>
</evidence>
<evidence type="ECO:0000256" key="2">
    <source>
        <dbReference type="ARBA" id="ARBA00022730"/>
    </source>
</evidence>
<dbReference type="GO" id="GO:1990904">
    <property type="term" value="C:ribonucleoprotein complex"/>
    <property type="evidence" value="ECO:0007669"/>
    <property type="project" value="UniProtKB-KW"/>
</dbReference>
<evidence type="ECO:0000313" key="9">
    <source>
        <dbReference type="Proteomes" id="UP000028185"/>
    </source>
</evidence>
<dbReference type="RefSeq" id="WP_004195491.1">
    <property type="nucleotide sequence ID" value="NZ_ALLE01000048.1"/>
</dbReference>
<evidence type="ECO:0000313" key="8">
    <source>
        <dbReference type="EMBL" id="AIG42608.1"/>
    </source>
</evidence>
<organism evidence="8 9">
    <name type="scientific">Streptococcus suis 6407</name>
    <dbReference type="NCBI Taxonomy" id="1214179"/>
    <lineage>
        <taxon>Bacteria</taxon>
        <taxon>Bacillati</taxon>
        <taxon>Bacillota</taxon>
        <taxon>Bacilli</taxon>
        <taxon>Lactobacillales</taxon>
        <taxon>Streptococcaceae</taxon>
        <taxon>Streptococcus</taxon>
    </lineage>
</organism>
<dbReference type="GO" id="GO:0005840">
    <property type="term" value="C:ribosome"/>
    <property type="evidence" value="ECO:0007669"/>
    <property type="project" value="UniProtKB-KW"/>
</dbReference>
<keyword evidence="4 6" id="KW-0689">Ribosomal protein</keyword>
<dbReference type="SMR" id="A0A075SFI9"/>
<protein>
    <recommendedName>
        <fullName evidence="6">Large ribosomal subunit protein uL23</fullName>
    </recommendedName>
</protein>
<dbReference type="GO" id="GO:0006412">
    <property type="term" value="P:translation"/>
    <property type="evidence" value="ECO:0007669"/>
    <property type="project" value="UniProtKB-UniRule"/>
</dbReference>
<keyword evidence="5 6" id="KW-0687">Ribonucleoprotein</keyword>
<evidence type="ECO:0000256" key="3">
    <source>
        <dbReference type="ARBA" id="ARBA00022884"/>
    </source>
</evidence>
<dbReference type="SUPFAM" id="SSF54189">
    <property type="entry name" value="Ribosomal proteins S24e, L23 and L15e"/>
    <property type="match status" value="1"/>
</dbReference>
<dbReference type="PATRIC" id="fig|1214179.4.peg.57"/>
<dbReference type="HAMAP" id="MF_01369_B">
    <property type="entry name" value="Ribosomal_uL23_B"/>
    <property type="match status" value="1"/>
</dbReference>
<dbReference type="NCBIfam" id="NF004361">
    <property type="entry name" value="PRK05738.2-1"/>
    <property type="match status" value="1"/>
</dbReference>
<keyword evidence="3 6" id="KW-0694">RNA-binding</keyword>
<dbReference type="GO" id="GO:0019843">
    <property type="term" value="F:rRNA binding"/>
    <property type="evidence" value="ECO:0007669"/>
    <property type="project" value="UniProtKB-UniRule"/>
</dbReference>
<dbReference type="InterPro" id="IPR013025">
    <property type="entry name" value="Ribosomal_uL23-like"/>
</dbReference>
<comment type="similarity">
    <text evidence="1 6 7">Belongs to the universal ribosomal protein uL23 family.</text>
</comment>
<accession>A0A075SFI9</accession>
<dbReference type="FunFam" id="3.30.70.330:FF:000001">
    <property type="entry name" value="50S ribosomal protein L23"/>
    <property type="match status" value="1"/>
</dbReference>
<evidence type="ECO:0000256" key="1">
    <source>
        <dbReference type="ARBA" id="ARBA00006700"/>
    </source>
</evidence>
<dbReference type="Pfam" id="PF00276">
    <property type="entry name" value="Ribosomal_L23"/>
    <property type="match status" value="1"/>
</dbReference>
<sequence length="99" mass="10864">MNLYDVIKKPVITESSMGQLEAGKYVFEVDTRAHKLLIKQAVEAAFEGVKVANVNTINVKPKTKRVGRYVGRTNKVKKAIITLAADSKAIELFATADAE</sequence>